<dbReference type="KEGG" id="ttn:TTX_0889"/>
<name>G4RPP8_THETK</name>
<dbReference type="HOGENOM" id="CLU_277031_0_0_2"/>
<dbReference type="PATRIC" id="fig|768679.9.peg.898"/>
<dbReference type="EMBL" id="FN869859">
    <property type="protein sequence ID" value="CCC81543.1"/>
    <property type="molecule type" value="Genomic_DNA"/>
</dbReference>
<dbReference type="OrthoDB" id="28890at2157"/>
<evidence type="ECO:0000313" key="2">
    <source>
        <dbReference type="EMBL" id="CCC81543.1"/>
    </source>
</evidence>
<keyword evidence="3" id="KW-1185">Reference proteome</keyword>
<keyword evidence="1" id="KW-0812">Transmembrane</keyword>
<protein>
    <submittedName>
        <fullName evidence="2">Uncharacterized protein</fullName>
    </submittedName>
</protein>
<dbReference type="STRING" id="768679.TTX_0889"/>
<keyword evidence="1" id="KW-1133">Transmembrane helix</keyword>
<dbReference type="AlphaFoldDB" id="G4RPP8"/>
<dbReference type="Proteomes" id="UP000002654">
    <property type="component" value="Chromosome"/>
</dbReference>
<evidence type="ECO:0000256" key="1">
    <source>
        <dbReference type="SAM" id="Phobius"/>
    </source>
</evidence>
<sequence length="1185" mass="130782">MKFKGQWIILTALAVVIAVAAIYMAYVSSTIVPVASIQRPAYGIMSQDWPELVQLLAGYAQFLAQSGASKASIGALDAGLYNNLVLAHPADAYFQLRVAQSFLGAALSSVEQSLLPLGTFITANFTIDQRGFGGTLGPYPAALRLSDAYNFTYWINSGAMQVLYAYRLYRFVVSTQVPVQTDYVIIYSADVRRPTSVGESYSVPVEDILNLAKSGGGYDVSLLKDRMYLILVNNTALEQALQYLASPGCTPSGFRVRLSKAFVQIPWWSEYIRCPFCLFDFKMPAGTLTAPGYSDEVMVVLFSQPTRRIQLALNIPLMLYLSGINPAGVSPSCYSVLNNQYSLTLRVDPTLNNNPYAVYNIGGAEYFYNAAAMSGWPSSIVYSTCHQVGPENQPTPIEQLVPTSVYGNATTGLLLGAVYPPDTYDVGYQIWTSMSVPQSWPGFQVRTLINVTSIGSEKMGYLALFWGGYDGSTFPWCADMIAVQPESYPPTFVWSYQPQGYLTGPWQTYSWQYGGSYVPLSSNRWYVLSISEALQGSNVGQAYLAVYKFLSNSSGPMTPYVGQWVNLGTALYSFNVVLGTDTEDFPQSGATPWTDAAIYDFLAVRPWVYPEPSAVLTTLGAAPVLSPPRPTVIAWGRYSLANASVTMLGNISLALVTDLNITQRIVVNASTRYVVAQYYSPFYVKYIYGVLVKSNVPRSTLASSFTLVYNYGGVLYNYTCGASPMCNQTLVTYYGYFNGVDKALFNVSVLVPRHSNFAVVLNLLGAQIAVNNLTVVHPQVYYLWSGNSLYLVNVGNMDAVFYFPWQSGAPVVASIFPNDGVFGAAMDIAGNGGSWTLVIVPAQSAVNVTFAPTYVSQIRQGFPSAYSPQWELPYISAMSFPSTNCRILQVYFPSEYTGDHLVLVLPPIVLANLGFSNYRRLAFYIFSKGSWVSVPYAMAYWNDVWLRINQYRGWFAYRGSLISVCTGGSPTSMYNILDMYIPKTSGSYAFNPPIGLSAYPNGFAIIINLTGSIINYGSPEQYLNYIYLANTTNPSYTCIEGTYAGRLLEIWNGFASGTPGWTDWWNQYASVCGDQSVWTTYGSGVETYFIIALTPQFANFHIATESGNMLNPYNMWWYNGWPNTAYNPALFQTTPTCSDPQQCNGPLWSFNYLVVSPTLSYGIDVIPYMWPLPYVLLDGNIYQTI</sequence>
<organism evidence="2 3">
    <name type="scientific">Thermoproteus tenax (strain ATCC 35583 / DSM 2078 / JCM 9277 / NBRC 100435 / Kra 1)</name>
    <dbReference type="NCBI Taxonomy" id="768679"/>
    <lineage>
        <taxon>Archaea</taxon>
        <taxon>Thermoproteota</taxon>
        <taxon>Thermoprotei</taxon>
        <taxon>Thermoproteales</taxon>
        <taxon>Thermoproteaceae</taxon>
        <taxon>Thermoproteus</taxon>
    </lineage>
</organism>
<accession>G4RPP8</accession>
<dbReference type="PaxDb" id="768679-TTX_0889"/>
<feature type="transmembrane region" description="Helical" evidence="1">
    <location>
        <begin position="7"/>
        <end position="26"/>
    </location>
</feature>
<reference evidence="2 3" key="1">
    <citation type="journal article" date="2011" name="PLoS ONE">
        <title>The complete genome sequence of Thermoproteus tenax: a physiologically versatile member of the Crenarchaeota.</title>
        <authorList>
            <person name="Siebers B."/>
            <person name="Zaparty M."/>
            <person name="Raddatz G."/>
            <person name="Tjaden B."/>
            <person name="Albers S.V."/>
            <person name="Bell S.D."/>
            <person name="Blombach F."/>
            <person name="Kletzin A."/>
            <person name="Kyrpides N."/>
            <person name="Lanz C."/>
            <person name="Plagens A."/>
            <person name="Rampp M."/>
            <person name="Rosinus A."/>
            <person name="von Jan M."/>
            <person name="Makarova K.S."/>
            <person name="Klenk H.P."/>
            <person name="Schuster S.C."/>
            <person name="Hensel R."/>
        </authorList>
    </citation>
    <scope>NUCLEOTIDE SEQUENCE [LARGE SCALE GENOMIC DNA]</scope>
    <source>
        <strain evidence="3">ATCC 35583 / DSM 2078 / JCM 9277 / NBRC 100435 / Kra 1</strain>
    </source>
</reference>
<keyword evidence="1" id="KW-0472">Membrane</keyword>
<proteinExistence type="predicted"/>
<dbReference type="eggNOG" id="arCOG07434">
    <property type="taxonomic scope" value="Archaea"/>
</dbReference>
<dbReference type="GeneID" id="11261784"/>
<evidence type="ECO:0000313" key="3">
    <source>
        <dbReference type="Proteomes" id="UP000002654"/>
    </source>
</evidence>
<gene>
    <name evidence="2" type="ordered locus">TTX_0889</name>
</gene>
<dbReference type="RefSeq" id="WP_014126799.1">
    <property type="nucleotide sequence ID" value="NC_016070.1"/>
</dbReference>